<accession>A0ABC9Z0X5</accession>
<organism evidence="1 2">
    <name type="scientific">Nocardia seriolae</name>
    <dbReference type="NCBI Taxonomy" id="37332"/>
    <lineage>
        <taxon>Bacteria</taxon>
        <taxon>Bacillati</taxon>
        <taxon>Actinomycetota</taxon>
        <taxon>Actinomycetes</taxon>
        <taxon>Mycobacteriales</taxon>
        <taxon>Nocardiaceae</taxon>
        <taxon>Nocardia</taxon>
    </lineage>
</organism>
<evidence type="ECO:0000313" key="2">
    <source>
        <dbReference type="Proteomes" id="UP000037179"/>
    </source>
</evidence>
<evidence type="ECO:0000313" key="1">
    <source>
        <dbReference type="EMBL" id="GAP31113.1"/>
    </source>
</evidence>
<dbReference type="RefSeq" id="WP_183121220.1">
    <property type="nucleotide sequence ID" value="NZ_CP063662.1"/>
</dbReference>
<keyword evidence="2" id="KW-1185">Reference proteome</keyword>
<dbReference type="AlphaFoldDB" id="A0ABC9Z0X5"/>
<reference evidence="2" key="1">
    <citation type="submission" date="2015-07" db="EMBL/GenBank/DDBJ databases">
        <title>Nocardia seriolae U-1 whole genome shotgun sequence.</title>
        <authorList>
            <person name="Imajoh M."/>
            <person name="Fukumoto Y."/>
            <person name="Sukeda M."/>
            <person name="Yamane J."/>
            <person name="Yamasaki K."/>
            <person name="Shimizu M."/>
            <person name="Ohnishi K."/>
            <person name="Oshima S."/>
        </authorList>
    </citation>
    <scope>NUCLEOTIDE SEQUENCE [LARGE SCALE GENOMIC DNA]</scope>
    <source>
        <strain evidence="2">U-1</strain>
    </source>
</reference>
<proteinExistence type="predicted"/>
<gene>
    <name evidence="1" type="ORF">NSK11_contig00103-0034</name>
</gene>
<dbReference type="Proteomes" id="UP000037179">
    <property type="component" value="Unassembled WGS sequence"/>
</dbReference>
<sequence length="126" mass="14153">MALEFTPWTIRSDKTPEMAVRTALSMDSWVLTWLPNRLLTLEQACDGMTLDETLSDPAPANPEEALEMAALLAAEIGLMLPEVVVLLWDRSVERERRRANRGFELPGAGLDDGRCRRTISALRTDR</sequence>
<name>A0ABC9Z0X5_9NOCA</name>
<reference evidence="1 2" key="2">
    <citation type="journal article" date="2016" name="Genome Announc.">
        <title>Draft Genome Sequence of Erythromycin- and Oxytetracycline-Sensitive Nocardia seriolae Strain U-1 (NBRC 110359).</title>
        <authorList>
            <person name="Imajoh M."/>
            <person name="Sukeda M."/>
            <person name="Shimizu M."/>
            <person name="Yamane J."/>
            <person name="Ohnishi K."/>
            <person name="Oshima S."/>
        </authorList>
    </citation>
    <scope>NUCLEOTIDE SEQUENCE [LARGE SCALE GENOMIC DNA]</scope>
    <source>
        <strain evidence="1 2">U-1</strain>
    </source>
</reference>
<comment type="caution">
    <text evidence="1">The sequence shown here is derived from an EMBL/GenBank/DDBJ whole genome shotgun (WGS) entry which is preliminary data.</text>
</comment>
<protein>
    <submittedName>
        <fullName evidence="1">Uncharacterized protein</fullName>
    </submittedName>
</protein>
<dbReference type="EMBL" id="BBYQ01000103">
    <property type="protein sequence ID" value="GAP31113.1"/>
    <property type="molecule type" value="Genomic_DNA"/>
</dbReference>